<comment type="caution">
    <text evidence="1">The sequence shown here is derived from an EMBL/GenBank/DDBJ whole genome shotgun (WGS) entry which is preliminary data.</text>
</comment>
<gene>
    <name evidence="1" type="ORF">BCS90_26250</name>
</gene>
<evidence type="ECO:0008006" key="2">
    <source>
        <dbReference type="Google" id="ProtNLM"/>
    </source>
</evidence>
<dbReference type="EMBL" id="MDBS01000008">
    <property type="protein sequence ID" value="PMP32403.1"/>
    <property type="molecule type" value="Genomic_DNA"/>
</dbReference>
<reference evidence="1" key="1">
    <citation type="submission" date="2016-07" db="EMBL/GenBank/DDBJ databases">
        <authorList>
            <person name="Kauffman K."/>
            <person name="Arevalo P."/>
            <person name="Polz M.F."/>
        </authorList>
    </citation>
    <scope>NUCLEOTIDE SEQUENCE</scope>
    <source>
        <strain evidence="1">10N.222.46.E12</strain>
    </source>
</reference>
<protein>
    <recommendedName>
        <fullName evidence="2">DGQHR domain-containing protein</fullName>
    </recommendedName>
</protein>
<name>A0A7Z1S467_9VIBR</name>
<dbReference type="Pfam" id="PF14072">
    <property type="entry name" value="DndB"/>
    <property type="match status" value="1"/>
</dbReference>
<evidence type="ECO:0000313" key="1">
    <source>
        <dbReference type="EMBL" id="PMP32403.1"/>
    </source>
</evidence>
<accession>A0A7Z1S467</accession>
<dbReference type="AlphaFoldDB" id="A0A7Z1S467"/>
<proteinExistence type="predicted"/>
<reference evidence="1" key="2">
    <citation type="journal article" date="2018" name="Nature">
        <title>A major lineage of non-tailed dsDNA viruses as unrecognized killers of marine bacteria.</title>
        <authorList>
            <person name="Kauffman K.M."/>
            <person name="Hussain F.A."/>
            <person name="Yang J."/>
            <person name="Arevalo P."/>
            <person name="Brown J.M."/>
            <person name="Chang W.K."/>
            <person name="VanInsberghe D."/>
            <person name="Elsherbini J."/>
            <person name="Sharma R.S."/>
            <person name="Cutler M.B."/>
            <person name="Kelly L."/>
            <person name="Polz M.F."/>
        </authorList>
    </citation>
    <scope>NUCLEOTIDE SEQUENCE</scope>
    <source>
        <strain evidence="1">10N.222.46.E12</strain>
    </source>
</reference>
<dbReference type="InterPro" id="IPR017601">
    <property type="entry name" value="DGQHR-contain_dom"/>
</dbReference>
<organism evidence="1">
    <name type="scientific">Vibrio cyclitrophicus</name>
    <dbReference type="NCBI Taxonomy" id="47951"/>
    <lineage>
        <taxon>Bacteria</taxon>
        <taxon>Pseudomonadati</taxon>
        <taxon>Pseudomonadota</taxon>
        <taxon>Gammaproteobacteria</taxon>
        <taxon>Vibrionales</taxon>
        <taxon>Vibrionaceae</taxon>
        <taxon>Vibrio</taxon>
    </lineage>
</organism>
<sequence length="450" mass="50516">MSDKWVYTLPAARGIQAGRCFYNVAMPMRVLTKLLRIDDGEALERSQRLVNPGRARKVAQYMLNNRDSYIIPCLTGVIETNPTSPESVQFNMLGNETFIGQLSIPMDAQLKLFDGQHRASGIRLAIQEASELGQDNVPLLLFVDMTLAERKMAFTDINQNVSKPAQSLSDAYNSREVLPQLAVELANELSCFKGLVDFERNTITAKSAYLFPLKTIKDATATLLSLNAKTETVSEANREVARVFWQSLSEALKWGGLWMENDEPATVRLETIKTHTVMLKAYALAGQCMLCQLGDVNELPYERLAALDFSRDSSDFMHRCIQLETGRMLSDSTAIRLTANKLLMQCDLPLTPEHRQLERQFFGWSIDLALKDLVNSGLSNVEPELARIIGDKFVIAMKALGVEFGESSMQDYQHFFEMIDGDDNPSRFNHLGVMKSEVKKIFFAAEGEKS</sequence>
<dbReference type="NCBIfam" id="TIGR03187">
    <property type="entry name" value="DGQHR"/>
    <property type="match status" value="1"/>
</dbReference>
<dbReference type="InterPro" id="IPR017642">
    <property type="entry name" value="DNA_S_mod_DndB"/>
</dbReference>
<dbReference type="CDD" id="cd16412">
    <property type="entry name" value="dndB"/>
    <property type="match status" value="1"/>
</dbReference>